<dbReference type="SUPFAM" id="SSF51055">
    <property type="entry name" value="Carbohydrate binding domain"/>
    <property type="match status" value="1"/>
</dbReference>
<name>A0A430A8G7_9ENTE</name>
<dbReference type="GO" id="GO:0004553">
    <property type="term" value="F:hydrolase activity, hydrolyzing O-glycosyl compounds"/>
    <property type="evidence" value="ECO:0007669"/>
    <property type="project" value="InterPro"/>
</dbReference>
<keyword evidence="2" id="KW-0624">Polysaccharide degradation</keyword>
<dbReference type="EMBL" id="NGJY01000002">
    <property type="protein sequence ID" value="RSU03413.1"/>
    <property type="molecule type" value="Genomic_DNA"/>
</dbReference>
<organism evidence="4 5">
    <name type="scientific">Vagococcus fessus</name>
    <dbReference type="NCBI Taxonomy" id="120370"/>
    <lineage>
        <taxon>Bacteria</taxon>
        <taxon>Bacillati</taxon>
        <taxon>Bacillota</taxon>
        <taxon>Bacilli</taxon>
        <taxon>Lactobacillales</taxon>
        <taxon>Enterococcaceae</taxon>
        <taxon>Vagococcus</taxon>
    </lineage>
</organism>
<dbReference type="AlphaFoldDB" id="A0A430A8G7"/>
<dbReference type="Proteomes" id="UP000287101">
    <property type="component" value="Unassembled WGS sequence"/>
</dbReference>
<gene>
    <name evidence="4" type="ORF">CBF31_06790</name>
</gene>
<keyword evidence="5" id="KW-1185">Reference proteome</keyword>
<evidence type="ECO:0000256" key="1">
    <source>
        <dbReference type="ARBA" id="ARBA00022801"/>
    </source>
</evidence>
<dbReference type="InterPro" id="IPR036573">
    <property type="entry name" value="CBM_sf_5/12"/>
</dbReference>
<evidence type="ECO:0000313" key="5">
    <source>
        <dbReference type="Proteomes" id="UP000287101"/>
    </source>
</evidence>
<keyword evidence="1" id="KW-0378">Hydrolase</keyword>
<evidence type="ECO:0000313" key="4">
    <source>
        <dbReference type="EMBL" id="RSU03413.1"/>
    </source>
</evidence>
<protein>
    <recommendedName>
        <fullName evidence="3">Chitin-binding type-3 domain-containing protein</fullName>
    </recommendedName>
</protein>
<dbReference type="SMART" id="SM00495">
    <property type="entry name" value="ChtBD3"/>
    <property type="match status" value="1"/>
</dbReference>
<dbReference type="OrthoDB" id="9775889at2"/>
<dbReference type="InterPro" id="IPR003610">
    <property type="entry name" value="CBM5/12"/>
</dbReference>
<reference evidence="4 5" key="1">
    <citation type="submission" date="2017-05" db="EMBL/GenBank/DDBJ databases">
        <title>Vagococcus spp. assemblies.</title>
        <authorList>
            <person name="Gulvik C.A."/>
        </authorList>
    </citation>
    <scope>NUCLEOTIDE SEQUENCE [LARGE SCALE GENOMIC DNA]</scope>
    <source>
        <strain evidence="4 5">CCUG 41755</strain>
    </source>
</reference>
<dbReference type="GO" id="GO:0005576">
    <property type="term" value="C:extracellular region"/>
    <property type="evidence" value="ECO:0007669"/>
    <property type="project" value="InterPro"/>
</dbReference>
<dbReference type="CDD" id="cd12215">
    <property type="entry name" value="ChiC_BD"/>
    <property type="match status" value="1"/>
</dbReference>
<dbReference type="Gene3D" id="2.10.10.20">
    <property type="entry name" value="Carbohydrate-binding module superfamily 5/12"/>
    <property type="match status" value="1"/>
</dbReference>
<keyword evidence="2" id="KW-0119">Carbohydrate metabolism</keyword>
<sequence>MITNEKYGDLSAIFISVSLMGSMMLTTEVFASRDEGVTISENSKKVPSIMIPNKSKTRVTNLTNPGKELRVGDVIEFESSFKLDYNLEGISDDDFTHSEHEFDFGSQAKGSMFFLPGSLEARTEGGIQIGSGWKKYKPLSDDHVTMTDTGIKIKNTGDIYGSQTRHYRYRIKLLKPVENLVVNITDKITRDKELYPDFYEDSVTVTEDLTIEKFKSLLKPNTSKNKFKNLSSPGEEIKVGDIFEYENKFNFSGIRQTEEGFTFSNHDFDWGDKGVGVAEYVPNTFETRVTGGVMVGDSWKKYKPVSDSHIELKPEGLVVMGVNNDYHPTVLWSGQSRHYRFQMKDLEPINNLSVKATDTIERDGESFIGHLKDSVSVTDTLTIGTKTTWEESKTYNKGDKVIYESKEYIAKWWVTGENPIDSDAWELVNGDDVVKWSPVKAYTSGSKV</sequence>
<evidence type="ECO:0000259" key="3">
    <source>
        <dbReference type="SMART" id="SM00495"/>
    </source>
</evidence>
<dbReference type="RefSeq" id="WP_126831622.1">
    <property type="nucleotide sequence ID" value="NZ_CBCRYB010000001.1"/>
</dbReference>
<comment type="caution">
    <text evidence="4">The sequence shown here is derived from an EMBL/GenBank/DDBJ whole genome shotgun (WGS) entry which is preliminary data.</text>
</comment>
<dbReference type="GO" id="GO:0000272">
    <property type="term" value="P:polysaccharide catabolic process"/>
    <property type="evidence" value="ECO:0007669"/>
    <property type="project" value="UniProtKB-KW"/>
</dbReference>
<evidence type="ECO:0000256" key="2">
    <source>
        <dbReference type="ARBA" id="ARBA00023326"/>
    </source>
</evidence>
<dbReference type="GO" id="GO:0030246">
    <property type="term" value="F:carbohydrate binding"/>
    <property type="evidence" value="ECO:0007669"/>
    <property type="project" value="InterPro"/>
</dbReference>
<accession>A0A430A8G7</accession>
<dbReference type="Pfam" id="PF02839">
    <property type="entry name" value="CBM_5_12"/>
    <property type="match status" value="1"/>
</dbReference>
<feature type="domain" description="Chitin-binding type-3" evidence="3">
    <location>
        <begin position="386"/>
        <end position="428"/>
    </location>
</feature>
<proteinExistence type="predicted"/>